<sequence>MSSILLSFPPPPRSGHKNPEYLVYKELLQVLRFPRSSCLPYSCRTTVIVFDDRDDPRPVRADVLVKGNVIFQVGQDLRPLDESTEIIDCTDKIVAPGFIDTHHHMWQTQLKGRFADSTLFDYLTKGWCQWDFFTAEDIFWGELSSCMEALDSGTTTVVDHTHCSRTPDHVTQAISATLTSGLRSFYCHAVVPEVKSWSPQFVLGNSPAWGNELLKTLAQKSPFGPNGRVRMGFAFDHLYLPKDTVQEIIGTARQLNLFPLTAHAVGGALQGFLLHIQQTHDYGLLGPDWIFSHGGYITLAELDLLKQSGATISVTPESELQMGHPMSPIESSDYSGLRDCCSIGIDCSCSNSGDVVTQMRLMLQSSRGIVGRQVKEKGKVAKELSVKIGEVYAMATIRAARSLKLNADQLKEGGLADIVVYDTLSPSMIAGAAENPVAAIMLHSSVRDVNTVIVDGVVRKRDGKLLPVELDADALVQVQEKVIGWNNVAQQVLRSRLEIEGRMKDTDFSASIVAQGLKEVFYLSDDVFV</sequence>
<reference evidence="3" key="1">
    <citation type="journal article" date="2017" name="Nat. Ecol. Evol.">
        <title>Genome expansion and lineage-specific genetic innovations in the forest pathogenic fungi Armillaria.</title>
        <authorList>
            <person name="Sipos G."/>
            <person name="Prasanna A.N."/>
            <person name="Walter M.C."/>
            <person name="O'Connor E."/>
            <person name="Balint B."/>
            <person name="Krizsan K."/>
            <person name="Kiss B."/>
            <person name="Hess J."/>
            <person name="Varga T."/>
            <person name="Slot J."/>
            <person name="Riley R."/>
            <person name="Boka B."/>
            <person name="Rigling D."/>
            <person name="Barry K."/>
            <person name="Lee J."/>
            <person name="Mihaltcheva S."/>
            <person name="LaButti K."/>
            <person name="Lipzen A."/>
            <person name="Waldron R."/>
            <person name="Moloney N.M."/>
            <person name="Sperisen C."/>
            <person name="Kredics L."/>
            <person name="Vagvoelgyi C."/>
            <person name="Patrignani A."/>
            <person name="Fitzpatrick D."/>
            <person name="Nagy I."/>
            <person name="Doyle S."/>
            <person name="Anderson J.B."/>
            <person name="Grigoriev I.V."/>
            <person name="Gueldener U."/>
            <person name="Muensterkoetter M."/>
            <person name="Nagy L.G."/>
        </authorList>
    </citation>
    <scope>NUCLEOTIDE SEQUENCE [LARGE SCALE GENOMIC DNA]</scope>
    <source>
        <strain evidence="3">C18/9</strain>
    </source>
</reference>
<keyword evidence="3" id="KW-1185">Reference proteome</keyword>
<proteinExistence type="predicted"/>
<dbReference type="InterPro" id="IPR050287">
    <property type="entry name" value="MTA/SAH_deaminase"/>
</dbReference>
<protein>
    <submittedName>
        <fullName evidence="2">Related to cytosine deaminase and related metal-dependent hydrolases</fullName>
    </submittedName>
</protein>
<dbReference type="OrthoDB" id="194468at2759"/>
<dbReference type="OMA" id="GVDCHSW"/>
<organism evidence="2 3">
    <name type="scientific">Armillaria ostoyae</name>
    <name type="common">Armillaria root rot fungus</name>
    <dbReference type="NCBI Taxonomy" id="47428"/>
    <lineage>
        <taxon>Eukaryota</taxon>
        <taxon>Fungi</taxon>
        <taxon>Dikarya</taxon>
        <taxon>Basidiomycota</taxon>
        <taxon>Agaricomycotina</taxon>
        <taxon>Agaricomycetes</taxon>
        <taxon>Agaricomycetidae</taxon>
        <taxon>Agaricales</taxon>
        <taxon>Marasmiineae</taxon>
        <taxon>Physalacriaceae</taxon>
        <taxon>Armillaria</taxon>
    </lineage>
</organism>
<dbReference type="PANTHER" id="PTHR43794:SF5">
    <property type="entry name" value="CHLOROHYDROLASE FAMILY PROTEIN"/>
    <property type="match status" value="1"/>
</dbReference>
<dbReference type="GO" id="GO:0016810">
    <property type="term" value="F:hydrolase activity, acting on carbon-nitrogen (but not peptide) bonds"/>
    <property type="evidence" value="ECO:0007669"/>
    <property type="project" value="InterPro"/>
</dbReference>
<dbReference type="SUPFAM" id="SSF51556">
    <property type="entry name" value="Metallo-dependent hydrolases"/>
    <property type="match status" value="1"/>
</dbReference>
<dbReference type="Gene3D" id="3.20.20.140">
    <property type="entry name" value="Metal-dependent hydrolases"/>
    <property type="match status" value="1"/>
</dbReference>
<dbReference type="AlphaFoldDB" id="A0A284RIS3"/>
<dbReference type="InterPro" id="IPR011059">
    <property type="entry name" value="Metal-dep_hydrolase_composite"/>
</dbReference>
<dbReference type="EMBL" id="FUEG01000009">
    <property type="protein sequence ID" value="SJL08664.1"/>
    <property type="molecule type" value="Genomic_DNA"/>
</dbReference>
<dbReference type="STRING" id="47428.A0A284RIS3"/>
<dbReference type="PANTHER" id="PTHR43794">
    <property type="entry name" value="AMINOHYDROLASE SSNA-RELATED"/>
    <property type="match status" value="1"/>
</dbReference>
<evidence type="ECO:0000313" key="3">
    <source>
        <dbReference type="Proteomes" id="UP000219338"/>
    </source>
</evidence>
<gene>
    <name evidence="2" type="ORF">ARMOST_12032</name>
</gene>
<name>A0A284RIS3_ARMOS</name>
<feature type="domain" description="Amidohydrolase-related" evidence="1">
    <location>
        <begin position="93"/>
        <end position="457"/>
    </location>
</feature>
<dbReference type="Gene3D" id="2.30.40.10">
    <property type="entry name" value="Urease, subunit C, domain 1"/>
    <property type="match status" value="1"/>
</dbReference>
<dbReference type="SUPFAM" id="SSF51338">
    <property type="entry name" value="Composite domain of metallo-dependent hydrolases"/>
    <property type="match status" value="1"/>
</dbReference>
<evidence type="ECO:0000313" key="2">
    <source>
        <dbReference type="EMBL" id="SJL08664.1"/>
    </source>
</evidence>
<accession>A0A284RIS3</accession>
<keyword evidence="2" id="KW-0378">Hydrolase</keyword>
<dbReference type="Pfam" id="PF01979">
    <property type="entry name" value="Amidohydro_1"/>
    <property type="match status" value="1"/>
</dbReference>
<dbReference type="InterPro" id="IPR032466">
    <property type="entry name" value="Metal_Hydrolase"/>
</dbReference>
<dbReference type="InterPro" id="IPR006680">
    <property type="entry name" value="Amidohydro-rel"/>
</dbReference>
<evidence type="ECO:0000259" key="1">
    <source>
        <dbReference type="Pfam" id="PF01979"/>
    </source>
</evidence>
<dbReference type="Proteomes" id="UP000219338">
    <property type="component" value="Unassembled WGS sequence"/>
</dbReference>